<dbReference type="PROSITE" id="PS51462">
    <property type="entry name" value="NUDIX"/>
    <property type="match status" value="1"/>
</dbReference>
<feature type="compositionally biased region" description="Basic and acidic residues" evidence="2">
    <location>
        <begin position="1"/>
        <end position="12"/>
    </location>
</feature>
<dbReference type="InterPro" id="IPR000086">
    <property type="entry name" value="NUDIX_hydrolase_dom"/>
</dbReference>
<dbReference type="CDD" id="cd03673">
    <property type="entry name" value="NUDIX_Ap6A_hydrolase"/>
    <property type="match status" value="1"/>
</dbReference>
<feature type="region of interest" description="Disordered" evidence="2">
    <location>
        <begin position="229"/>
        <end position="277"/>
    </location>
</feature>
<name>A0A2M7Q972_9BACT</name>
<dbReference type="Pfam" id="PF00293">
    <property type="entry name" value="NUDIX"/>
    <property type="match status" value="1"/>
</dbReference>
<evidence type="ECO:0000313" key="4">
    <source>
        <dbReference type="EMBL" id="PIY62042.1"/>
    </source>
</evidence>
<dbReference type="PROSITE" id="PS00893">
    <property type="entry name" value="NUDIX_BOX"/>
    <property type="match status" value="1"/>
</dbReference>
<dbReference type="InterPro" id="IPR020084">
    <property type="entry name" value="NUDIX_hydrolase_CS"/>
</dbReference>
<dbReference type="SUPFAM" id="SSF55811">
    <property type="entry name" value="Nudix"/>
    <property type="match status" value="1"/>
</dbReference>
<dbReference type="InterPro" id="IPR015797">
    <property type="entry name" value="NUDIX_hydrolase-like_dom_sf"/>
</dbReference>
<dbReference type="PANTHER" id="PTHR21340:SF0">
    <property type="entry name" value="BIS(5'-NUCLEOSYL)-TETRAPHOSPHATASE [ASYMMETRICAL]"/>
    <property type="match status" value="1"/>
</dbReference>
<evidence type="ECO:0000256" key="1">
    <source>
        <dbReference type="ARBA" id="ARBA00022801"/>
    </source>
</evidence>
<evidence type="ECO:0000259" key="3">
    <source>
        <dbReference type="PROSITE" id="PS51462"/>
    </source>
</evidence>
<proteinExistence type="predicted"/>
<organism evidence="4 5">
    <name type="scientific">Candidatus Uhrbacteria bacterium CG_4_10_14_0_8_um_filter_58_22</name>
    <dbReference type="NCBI Taxonomy" id="1975029"/>
    <lineage>
        <taxon>Bacteria</taxon>
        <taxon>Candidatus Uhriibacteriota</taxon>
    </lineage>
</organism>
<evidence type="ECO:0000256" key="2">
    <source>
        <dbReference type="SAM" id="MobiDB-lite"/>
    </source>
</evidence>
<dbReference type="GO" id="GO:0006754">
    <property type="term" value="P:ATP biosynthetic process"/>
    <property type="evidence" value="ECO:0007669"/>
    <property type="project" value="TreeGrafter"/>
</dbReference>
<dbReference type="InterPro" id="IPR051325">
    <property type="entry name" value="Nudix_hydrolase_domain"/>
</dbReference>
<accession>A0A2M7Q972</accession>
<feature type="compositionally biased region" description="Low complexity" evidence="2">
    <location>
        <begin position="229"/>
        <end position="247"/>
    </location>
</feature>
<dbReference type="Gene3D" id="3.90.79.10">
    <property type="entry name" value="Nucleoside Triphosphate Pyrophosphohydrolase"/>
    <property type="match status" value="1"/>
</dbReference>
<comment type="caution">
    <text evidence="4">The sequence shown here is derived from an EMBL/GenBank/DDBJ whole genome shotgun (WGS) entry which is preliminary data.</text>
</comment>
<sequence>MADAGRPVDRSVRHNSGSGGRTDGRRLQQRPRPAVRPGYRDTDRCWRRYCGRIVMPMDNQRRDRKAKTGKVRQVGKQGRTGRVRIEVSAGGIVYRRTPNGVRVAFILDPYNKWTFAKGHVELGESVRQTAVREIKEEMGLKRVRVIAPLGKLDLWFCDNYRPEIRGTLIHKHVHYFLMEVLSPEMGMPQKDEKIRKVIWVDLQQVKSKSSYSDVKPMLSRMIEILSLESRGGSSDSRSGVTRQVSGRGQSGGRSGRRRQRRGNRPKPESNPSGSGSA</sequence>
<feature type="region of interest" description="Disordered" evidence="2">
    <location>
        <begin position="1"/>
        <end position="39"/>
    </location>
</feature>
<dbReference type="GO" id="GO:0006167">
    <property type="term" value="P:AMP biosynthetic process"/>
    <property type="evidence" value="ECO:0007669"/>
    <property type="project" value="TreeGrafter"/>
</dbReference>
<protein>
    <recommendedName>
        <fullName evidence="3">Nudix hydrolase domain-containing protein</fullName>
    </recommendedName>
</protein>
<dbReference type="EMBL" id="PFLC01000055">
    <property type="protein sequence ID" value="PIY62042.1"/>
    <property type="molecule type" value="Genomic_DNA"/>
</dbReference>
<feature type="compositionally biased region" description="Basic residues" evidence="2">
    <location>
        <begin position="254"/>
        <end position="264"/>
    </location>
</feature>
<dbReference type="PANTHER" id="PTHR21340">
    <property type="entry name" value="DIADENOSINE 5,5-P1,P4-TETRAPHOSPHATE PYROPHOSPHOHYDROLASE MUTT"/>
    <property type="match status" value="1"/>
</dbReference>
<keyword evidence="1" id="KW-0378">Hydrolase</keyword>
<feature type="domain" description="Nudix hydrolase" evidence="3">
    <location>
        <begin position="84"/>
        <end position="222"/>
    </location>
</feature>
<dbReference type="Proteomes" id="UP000230973">
    <property type="component" value="Unassembled WGS sequence"/>
</dbReference>
<reference evidence="5" key="1">
    <citation type="submission" date="2017-09" db="EMBL/GenBank/DDBJ databases">
        <title>Depth-based differentiation of microbial function through sediment-hosted aquifers and enrichment of novel symbionts in the deep terrestrial subsurface.</title>
        <authorList>
            <person name="Probst A.J."/>
            <person name="Ladd B."/>
            <person name="Jarett J.K."/>
            <person name="Geller-Mcgrath D.E."/>
            <person name="Sieber C.M.K."/>
            <person name="Emerson J.B."/>
            <person name="Anantharaman K."/>
            <person name="Thomas B.C."/>
            <person name="Malmstrom R."/>
            <person name="Stieglmeier M."/>
            <person name="Klingl A."/>
            <person name="Woyke T."/>
            <person name="Ryan C.M."/>
            <person name="Banfield J.F."/>
        </authorList>
    </citation>
    <scope>NUCLEOTIDE SEQUENCE [LARGE SCALE GENOMIC DNA]</scope>
</reference>
<dbReference type="GO" id="GO:0004081">
    <property type="term" value="F:bis(5'-nucleosyl)-tetraphosphatase (asymmetrical) activity"/>
    <property type="evidence" value="ECO:0007669"/>
    <property type="project" value="TreeGrafter"/>
</dbReference>
<gene>
    <name evidence="4" type="ORF">COY93_04210</name>
</gene>
<evidence type="ECO:0000313" key="5">
    <source>
        <dbReference type="Proteomes" id="UP000230973"/>
    </source>
</evidence>
<dbReference type="AlphaFoldDB" id="A0A2M7Q972"/>